<dbReference type="EMBL" id="CP168151">
    <property type="protein sequence ID" value="XFD39276.1"/>
    <property type="molecule type" value="Genomic_DNA"/>
</dbReference>
<evidence type="ECO:0000313" key="1">
    <source>
        <dbReference type="EMBL" id="XFD39276.1"/>
    </source>
</evidence>
<accession>A0ACD5DDP5</accession>
<reference evidence="1" key="1">
    <citation type="submission" date="2024-08" db="EMBL/GenBank/DDBJ databases">
        <title>Lentilactobacillus sp. nov., isolated from tree bark.</title>
        <authorList>
            <person name="Phuengjayaem S."/>
            <person name="Tanasupawat S."/>
        </authorList>
    </citation>
    <scope>NUCLEOTIDE SEQUENCE</scope>
    <source>
        <strain evidence="1">SPB1-3</strain>
    </source>
</reference>
<name>A0ACD5DDP5_9LACO</name>
<organism evidence="1 2">
    <name type="scientific">Lentilactobacillus terminaliae</name>
    <dbReference type="NCBI Taxonomy" id="3003483"/>
    <lineage>
        <taxon>Bacteria</taxon>
        <taxon>Bacillati</taxon>
        <taxon>Bacillota</taxon>
        <taxon>Bacilli</taxon>
        <taxon>Lactobacillales</taxon>
        <taxon>Lactobacillaceae</taxon>
        <taxon>Lentilactobacillus</taxon>
    </lineage>
</organism>
<protein>
    <submittedName>
        <fullName evidence="1">Uncharacterized protein</fullName>
    </submittedName>
</protein>
<proteinExistence type="predicted"/>
<sequence>MTNTFVITFADLSDPNDTLAVKIRSKLERLANGSNWTQVFPFQVVLQSSFSIEDIMKALEPEIFKTRISIFKATDWASNEARSQELLQNLF</sequence>
<evidence type="ECO:0000313" key="2">
    <source>
        <dbReference type="Proteomes" id="UP001149860"/>
    </source>
</evidence>
<gene>
    <name evidence="1" type="ORF">O0236_007505</name>
</gene>
<dbReference type="Proteomes" id="UP001149860">
    <property type="component" value="Chromosome"/>
</dbReference>
<keyword evidence="2" id="KW-1185">Reference proteome</keyword>